<keyword evidence="2" id="KW-1185">Reference proteome</keyword>
<protein>
    <submittedName>
        <fullName evidence="1">Uncharacterized protein</fullName>
    </submittedName>
</protein>
<gene>
    <name evidence="1" type="ORF">ACFPCZ_21915</name>
</gene>
<evidence type="ECO:0000313" key="1">
    <source>
        <dbReference type="EMBL" id="MFC4869299.1"/>
    </source>
</evidence>
<evidence type="ECO:0000313" key="2">
    <source>
        <dbReference type="Proteomes" id="UP001595858"/>
    </source>
</evidence>
<name>A0ABV9SSG8_9ACTN</name>
<organism evidence="1 2">
    <name type="scientific">Streptomonospora arabica</name>
    <dbReference type="NCBI Taxonomy" id="412417"/>
    <lineage>
        <taxon>Bacteria</taxon>
        <taxon>Bacillati</taxon>
        <taxon>Actinomycetota</taxon>
        <taxon>Actinomycetes</taxon>
        <taxon>Streptosporangiales</taxon>
        <taxon>Nocardiopsidaceae</taxon>
        <taxon>Streptomonospora</taxon>
    </lineage>
</organism>
<sequence>MTDTARPDLDAIAAREQAASKEVARLCEGGRWEMRVPARDDADSDMVISRSLSDIDVLTAEVRRLTAELETAHADRDYYRDRLTDTDQALERAAAERDQWHDALHAETAAYARRYSVMDTRIAEARREERERCARVAATTATQDPRGAKAIHDIIRALPDATPTTEESQ</sequence>
<reference evidence="2" key="1">
    <citation type="journal article" date="2019" name="Int. J. Syst. Evol. Microbiol.">
        <title>The Global Catalogue of Microorganisms (GCM) 10K type strain sequencing project: providing services to taxonomists for standard genome sequencing and annotation.</title>
        <authorList>
            <consortium name="The Broad Institute Genomics Platform"/>
            <consortium name="The Broad Institute Genome Sequencing Center for Infectious Disease"/>
            <person name="Wu L."/>
            <person name="Ma J."/>
        </authorList>
    </citation>
    <scope>NUCLEOTIDE SEQUENCE [LARGE SCALE GENOMIC DNA]</scope>
    <source>
        <strain evidence="2">CGMCC 4.7304</strain>
    </source>
</reference>
<dbReference type="RefSeq" id="WP_344142961.1">
    <property type="nucleotide sequence ID" value="NZ_BAAAQI010000006.1"/>
</dbReference>
<dbReference type="Proteomes" id="UP001595858">
    <property type="component" value="Unassembled WGS sequence"/>
</dbReference>
<proteinExistence type="predicted"/>
<dbReference type="EMBL" id="JBHSIY010000028">
    <property type="protein sequence ID" value="MFC4869299.1"/>
    <property type="molecule type" value="Genomic_DNA"/>
</dbReference>
<comment type="caution">
    <text evidence="1">The sequence shown here is derived from an EMBL/GenBank/DDBJ whole genome shotgun (WGS) entry which is preliminary data.</text>
</comment>
<accession>A0ABV9SSG8</accession>